<dbReference type="EMBL" id="JAERTY010000005">
    <property type="protein sequence ID" value="MBL1409181.1"/>
    <property type="molecule type" value="Genomic_DNA"/>
</dbReference>
<comment type="caution">
    <text evidence="2">The sequence shown here is derived from an EMBL/GenBank/DDBJ whole genome shotgun (WGS) entry which is preliminary data.</text>
</comment>
<protein>
    <recommendedName>
        <fullName evidence="4">PKD family protein</fullName>
    </recommendedName>
</protein>
<dbReference type="Gene3D" id="2.130.10.10">
    <property type="entry name" value="YVTN repeat-like/Quinoprotein amine dehydrogenase"/>
    <property type="match status" value="1"/>
</dbReference>
<sequence length="510" mass="56977">MKYILKYKAIVLGILLLQTACLKDTGNYDYIQAKPVSIKFESTIFDGIVDEVTEITPLRTYGQNGGSADDYDHEWYVSGDLVSRDSNLVYTGKLPGTHLLTYTMIDKSTGVRVFAANTTLRLASPYQNGWAILYEENGQSELGHIRYDNINKTYITYRDIYSTKHNGESLGSKPIKLKNYPNAGVWSLVVVQQGGQGPIELDSYSMQKALVTREAFAGGSPNNLEAINIGCYPNAHILVNTEGQVFPRLFSSNPIPFSMPWLNIPMQIEKGMHITDLWDAHAMRTYMSFMYDKLNNRLLYINLSTPNSTGGYIDIDTIPSPQASAPYPPDHVNLNNMKDWEYVWGGGFNELPNYGNGITVDGIVLMRKPGESDIFLQSFGMRSVNRVISFTPKQRKLFTGSHLVNENTKYLAVKNKDFIFFTAGADNKALYYYDIITGNAVKLFEKFDSRITALAESDDSLQMSVGLEDGTVILFSISDNALTGNADKELFRMTGLGKIADIITKGGFMR</sequence>
<reference evidence="2 3" key="1">
    <citation type="submission" date="2021-01" db="EMBL/GenBank/DDBJ databases">
        <title>C459-1 draft genome sequence.</title>
        <authorList>
            <person name="Zhang X.-F."/>
        </authorList>
    </citation>
    <scope>NUCLEOTIDE SEQUENCE [LARGE SCALE GENOMIC DNA]</scope>
    <source>
        <strain evidence="3">C459-1</strain>
    </source>
</reference>
<gene>
    <name evidence="2" type="ORF">JKG61_10495</name>
</gene>
<name>A0ABS1R5P8_9SPHI</name>
<feature type="signal peptide" evidence="1">
    <location>
        <begin position="1"/>
        <end position="23"/>
    </location>
</feature>
<dbReference type="Proteomes" id="UP000625283">
    <property type="component" value="Unassembled WGS sequence"/>
</dbReference>
<evidence type="ECO:0000256" key="1">
    <source>
        <dbReference type="SAM" id="SignalP"/>
    </source>
</evidence>
<feature type="chain" id="PRO_5045401866" description="PKD family protein" evidence="1">
    <location>
        <begin position="24"/>
        <end position="510"/>
    </location>
</feature>
<organism evidence="2 3">
    <name type="scientific">Sphingobacterium faecale</name>
    <dbReference type="NCBI Taxonomy" id="2803775"/>
    <lineage>
        <taxon>Bacteria</taxon>
        <taxon>Pseudomonadati</taxon>
        <taxon>Bacteroidota</taxon>
        <taxon>Sphingobacteriia</taxon>
        <taxon>Sphingobacteriales</taxon>
        <taxon>Sphingobacteriaceae</taxon>
        <taxon>Sphingobacterium</taxon>
    </lineage>
</organism>
<dbReference type="InterPro" id="IPR036322">
    <property type="entry name" value="WD40_repeat_dom_sf"/>
</dbReference>
<dbReference type="SUPFAM" id="SSF50978">
    <property type="entry name" value="WD40 repeat-like"/>
    <property type="match status" value="1"/>
</dbReference>
<proteinExistence type="predicted"/>
<accession>A0ABS1R5P8</accession>
<keyword evidence="3" id="KW-1185">Reference proteome</keyword>
<evidence type="ECO:0000313" key="2">
    <source>
        <dbReference type="EMBL" id="MBL1409181.1"/>
    </source>
</evidence>
<evidence type="ECO:0000313" key="3">
    <source>
        <dbReference type="Proteomes" id="UP000625283"/>
    </source>
</evidence>
<dbReference type="RefSeq" id="WP_202102937.1">
    <property type="nucleotide sequence ID" value="NZ_JAERTY010000005.1"/>
</dbReference>
<dbReference type="Pfam" id="PF16407">
    <property type="entry name" value="PKD_2"/>
    <property type="match status" value="1"/>
</dbReference>
<dbReference type="InterPro" id="IPR032183">
    <property type="entry name" value="PKD-like"/>
</dbReference>
<dbReference type="InterPro" id="IPR015943">
    <property type="entry name" value="WD40/YVTN_repeat-like_dom_sf"/>
</dbReference>
<evidence type="ECO:0008006" key="4">
    <source>
        <dbReference type="Google" id="ProtNLM"/>
    </source>
</evidence>
<keyword evidence="1" id="KW-0732">Signal</keyword>